<gene>
    <name evidence="2" type="ORF">UFOPK4092_00922</name>
</gene>
<protein>
    <submittedName>
        <fullName evidence="2">Unannotated protein</fullName>
    </submittedName>
</protein>
<dbReference type="AlphaFoldDB" id="A0A6J7QYC2"/>
<organism evidence="2">
    <name type="scientific">freshwater metagenome</name>
    <dbReference type="NCBI Taxonomy" id="449393"/>
    <lineage>
        <taxon>unclassified sequences</taxon>
        <taxon>metagenomes</taxon>
        <taxon>ecological metagenomes</taxon>
    </lineage>
</organism>
<name>A0A6J7QYC2_9ZZZZ</name>
<feature type="region of interest" description="Disordered" evidence="1">
    <location>
        <begin position="1"/>
        <end position="20"/>
    </location>
</feature>
<reference evidence="2" key="1">
    <citation type="submission" date="2020-05" db="EMBL/GenBank/DDBJ databases">
        <authorList>
            <person name="Chiriac C."/>
            <person name="Salcher M."/>
            <person name="Ghai R."/>
            <person name="Kavagutti S V."/>
        </authorList>
    </citation>
    <scope>NUCLEOTIDE SEQUENCE</scope>
</reference>
<sequence length="178" mass="18434">MAATSCGSPRKAGPHSPGSNSIEITCGNAVNNWAGCMMRSQKRTTGRNASFTVVAGAPKCSTCCSTGSGRREAKVSPAMINIGSRFAMPTPAAVTKLVAPGPIDEVHTITCWRRIALANAAAARPMPSSLCPRHTGSSSRCISSACPRLVTLPCPKIAKTPGKSGTSVPSTTMRCEMR</sequence>
<proteinExistence type="predicted"/>
<evidence type="ECO:0000256" key="1">
    <source>
        <dbReference type="SAM" id="MobiDB-lite"/>
    </source>
</evidence>
<evidence type="ECO:0000313" key="2">
    <source>
        <dbReference type="EMBL" id="CAB5020833.1"/>
    </source>
</evidence>
<dbReference type="EMBL" id="CAFBPJ010000099">
    <property type="protein sequence ID" value="CAB5020833.1"/>
    <property type="molecule type" value="Genomic_DNA"/>
</dbReference>
<accession>A0A6J7QYC2</accession>